<sequence>MRQAQSGSALDNLSRQFGLSFDQTQRAVQALLPAFALGFQRSLQNPAALAQLFEMMGSGRYAPFFDAAGPAAQQNGNQVLDSIFGSPEAARQIAAQASAATGIAAQVLQQMLPALAAMLMGGLFRYASVEGMADVLRAWSDWLRALAPQQSRPAPNSGMGNPYAAWAEMVRTMLGQGPAPRQPEPAPDPWTGFMQAFLQGLPQGPGAPPPPPPPPAKPNPFELLAQMFQTGGEVQENYMAALRGVVDGFWRGQNEKAGSA</sequence>
<dbReference type="Proteomes" id="UP000564885">
    <property type="component" value="Unassembled WGS sequence"/>
</dbReference>
<protein>
    <submittedName>
        <fullName evidence="2">DUF937 domain-containing protein</fullName>
    </submittedName>
</protein>
<dbReference type="InterPro" id="IPR009282">
    <property type="entry name" value="DUF937"/>
</dbReference>
<evidence type="ECO:0000313" key="3">
    <source>
        <dbReference type="Proteomes" id="UP000564885"/>
    </source>
</evidence>
<feature type="compositionally biased region" description="Pro residues" evidence="1">
    <location>
        <begin position="205"/>
        <end position="218"/>
    </location>
</feature>
<evidence type="ECO:0000313" key="2">
    <source>
        <dbReference type="EMBL" id="NNM72973.1"/>
    </source>
</evidence>
<reference evidence="2 3" key="1">
    <citation type="submission" date="2020-04" db="EMBL/GenBank/DDBJ databases">
        <title>Enterovirga sp. isolate from soil.</title>
        <authorList>
            <person name="Chea S."/>
            <person name="Kim D.-U."/>
        </authorList>
    </citation>
    <scope>NUCLEOTIDE SEQUENCE [LARGE SCALE GENOMIC DNA]</scope>
    <source>
        <strain evidence="2 3">DB1703</strain>
    </source>
</reference>
<feature type="region of interest" description="Disordered" evidence="1">
    <location>
        <begin position="198"/>
        <end position="221"/>
    </location>
</feature>
<keyword evidence="3" id="KW-1185">Reference proteome</keyword>
<dbReference type="Pfam" id="PF06078">
    <property type="entry name" value="DUF937"/>
    <property type="match status" value="1"/>
</dbReference>
<gene>
    <name evidence="2" type="ORF">HJG44_11345</name>
</gene>
<organism evidence="2 3">
    <name type="scientific">Enterovirga aerilata</name>
    <dbReference type="NCBI Taxonomy" id="2730920"/>
    <lineage>
        <taxon>Bacteria</taxon>
        <taxon>Pseudomonadati</taxon>
        <taxon>Pseudomonadota</taxon>
        <taxon>Alphaproteobacteria</taxon>
        <taxon>Hyphomicrobiales</taxon>
        <taxon>Methylobacteriaceae</taxon>
        <taxon>Enterovirga</taxon>
    </lineage>
</organism>
<dbReference type="AlphaFoldDB" id="A0A849IGC7"/>
<dbReference type="EMBL" id="JABEPP010000003">
    <property type="protein sequence ID" value="NNM72973.1"/>
    <property type="molecule type" value="Genomic_DNA"/>
</dbReference>
<comment type="caution">
    <text evidence="2">The sequence shown here is derived from an EMBL/GenBank/DDBJ whole genome shotgun (WGS) entry which is preliminary data.</text>
</comment>
<name>A0A849IGC7_9HYPH</name>
<dbReference type="RefSeq" id="WP_171218478.1">
    <property type="nucleotide sequence ID" value="NZ_JABEPP010000003.1"/>
</dbReference>
<evidence type="ECO:0000256" key="1">
    <source>
        <dbReference type="SAM" id="MobiDB-lite"/>
    </source>
</evidence>
<accession>A0A849IGC7</accession>
<proteinExistence type="predicted"/>